<dbReference type="AlphaFoldDB" id="A0A7Y7EA64"/>
<comment type="caution">
    <text evidence="1">The sequence shown here is derived from an EMBL/GenBank/DDBJ whole genome shotgun (WGS) entry which is preliminary data.</text>
</comment>
<organism evidence="1 2">
    <name type="scientific">Streptomyces morookaense</name>
    <name type="common">Streptoverticillium morookaense</name>
    <dbReference type="NCBI Taxonomy" id="1970"/>
    <lineage>
        <taxon>Bacteria</taxon>
        <taxon>Bacillati</taxon>
        <taxon>Actinomycetota</taxon>
        <taxon>Actinomycetes</taxon>
        <taxon>Kitasatosporales</taxon>
        <taxon>Streptomycetaceae</taxon>
        <taxon>Streptomyces</taxon>
    </lineage>
</organism>
<dbReference type="EMBL" id="JABBXF010000093">
    <property type="protein sequence ID" value="NVK81810.1"/>
    <property type="molecule type" value="Genomic_DNA"/>
</dbReference>
<gene>
    <name evidence="1" type="ORF">HG542_29800</name>
</gene>
<evidence type="ECO:0000313" key="1">
    <source>
        <dbReference type="EMBL" id="NVK81810.1"/>
    </source>
</evidence>
<reference evidence="1 2" key="1">
    <citation type="submission" date="2020-04" db="EMBL/GenBank/DDBJ databases">
        <title>Draft Genome Sequence of Streptomyces morookaense DSM 40503, an 8-azaguanine-producing strain.</title>
        <authorList>
            <person name="Qi J."/>
            <person name="Gao J.-M."/>
        </authorList>
    </citation>
    <scope>NUCLEOTIDE SEQUENCE [LARGE SCALE GENOMIC DNA]</scope>
    <source>
        <strain evidence="1 2">DSM 40503</strain>
    </source>
</reference>
<sequence length="469" mass="50570">MSRAAWRWWRGCFRTIVDVLSQGIGRPCRLPRRGAVHRTGEGRLAASRHAACTNGGSPGPRCTGSGPAGDHGGNKGYIPLVGDSVRHFPGKPAASALLALLCAFVPPAAPAPVAEPPALSQARPDTALTEAFRGYALHGTAPAHWTGGDSTYSVPTADGELWVFSDTFLGTVHPDGSRAPAPFVHNSFVLWNRSGPHTAVGHDPDGAPASLVAPASGWYWARAGTTDGPGTVEVVYARYETTGTGPLDIAWRGNALARFRTGRLGRPVSVTPLPSSARIAWGAWLFRQDGHIYVYGTERAPSGGNFLHLARVTGTDLRRPWQYRTARGTWSAREADAARLTGPGGTALRTADELSVVRHGPWYALLTQRTDQPFSAELQVAWSRTPFGPFGNARTVYRAPEAGPYGTYRNANVIAYNPHEHPELERRGELVVSYNVNSLVPQDVIRRADLYRPRFLRLTLTPPGPRHGA</sequence>
<accession>A0A7Y7EA64</accession>
<proteinExistence type="predicted"/>
<protein>
    <submittedName>
        <fullName evidence="1">DUF5005 domain-containing protein</fullName>
    </submittedName>
</protein>
<keyword evidence="2" id="KW-1185">Reference proteome</keyword>
<name>A0A7Y7EA64_STRMO</name>
<dbReference type="Proteomes" id="UP000587462">
    <property type="component" value="Unassembled WGS sequence"/>
</dbReference>
<evidence type="ECO:0000313" key="2">
    <source>
        <dbReference type="Proteomes" id="UP000587462"/>
    </source>
</evidence>